<dbReference type="AlphaFoldDB" id="A0A4Z0P831"/>
<evidence type="ECO:0008006" key="3">
    <source>
        <dbReference type="Google" id="ProtNLM"/>
    </source>
</evidence>
<dbReference type="EMBL" id="SRLA01000002">
    <property type="protein sequence ID" value="TGE08339.1"/>
    <property type="molecule type" value="Genomic_DNA"/>
</dbReference>
<name>A0A4Z0P831_9BACT</name>
<proteinExistence type="predicted"/>
<comment type="caution">
    <text evidence="1">The sequence shown here is derived from an EMBL/GenBank/DDBJ whole genome shotgun (WGS) entry which is preliminary data.</text>
</comment>
<sequence>MQTRLFDPFSFLLLTTSFFGCASKEKVEPLKDITSRWDTVSRQLIFYDANRKLLGEGTPVEYKLDQEYLIFKADKTFSTYRMNAFAFSAPYTYTNTSFSRPDNNSEAKITVFTDTQLVLVNESFADPVTAVETWTLKKH</sequence>
<protein>
    <recommendedName>
        <fullName evidence="3">Lipocalin-like protein</fullName>
    </recommendedName>
</protein>
<evidence type="ECO:0000313" key="2">
    <source>
        <dbReference type="Proteomes" id="UP000298337"/>
    </source>
</evidence>
<accession>A0A4Z0P831</accession>
<reference evidence="1 2" key="1">
    <citation type="submission" date="2019-04" db="EMBL/GenBank/DDBJ databases">
        <authorList>
            <person name="Feng G."/>
            <person name="Zhang J."/>
            <person name="Zhu H."/>
        </authorList>
    </citation>
    <scope>NUCLEOTIDE SEQUENCE [LARGE SCALE GENOMIC DNA]</scope>
    <source>
        <strain evidence="1 2">92R-1</strain>
    </source>
</reference>
<organism evidence="1 2">
    <name type="scientific">Hymenobacter fodinae</name>
    <dbReference type="NCBI Taxonomy" id="2510796"/>
    <lineage>
        <taxon>Bacteria</taxon>
        <taxon>Pseudomonadati</taxon>
        <taxon>Bacteroidota</taxon>
        <taxon>Cytophagia</taxon>
        <taxon>Cytophagales</taxon>
        <taxon>Hymenobacteraceae</taxon>
        <taxon>Hymenobacter</taxon>
    </lineage>
</organism>
<gene>
    <name evidence="1" type="ORF">EU556_11525</name>
</gene>
<dbReference type="Proteomes" id="UP000298337">
    <property type="component" value="Unassembled WGS sequence"/>
</dbReference>
<keyword evidence="2" id="KW-1185">Reference proteome</keyword>
<evidence type="ECO:0000313" key="1">
    <source>
        <dbReference type="EMBL" id="TGE08339.1"/>
    </source>
</evidence>
<dbReference type="PROSITE" id="PS51257">
    <property type="entry name" value="PROKAR_LIPOPROTEIN"/>
    <property type="match status" value="1"/>
</dbReference>
<dbReference type="RefSeq" id="WP_135434249.1">
    <property type="nucleotide sequence ID" value="NZ_SRLA01000002.1"/>
</dbReference>